<sequence>MTGIPTVPTTDDVLVGLLQWLGTPEIVVGLVIVGTAVLGWLSAVRAFVKGAGRAAISVRQVVRQNLSAIVRRTVTQTARSVVYLAAAFVAAESIQLVFIEPVPSMGLALFDAVEPITGWLMVPAVVVLVAALVFWHVENPTLLSEILWLVVGICLGVVNVLLILGSAGLLLVTLGVVAVMLVGIVPPDGSQVAALMSCVVALATMAGTARAIAKIPMPGD</sequence>
<feature type="transmembrane region" description="Helical" evidence="1">
    <location>
        <begin position="118"/>
        <end position="135"/>
    </location>
</feature>
<organism evidence="2 3">
    <name type="scientific">Myceligenerans salitolerans</name>
    <dbReference type="NCBI Taxonomy" id="1230528"/>
    <lineage>
        <taxon>Bacteria</taxon>
        <taxon>Bacillati</taxon>
        <taxon>Actinomycetota</taxon>
        <taxon>Actinomycetes</taxon>
        <taxon>Micrococcales</taxon>
        <taxon>Promicromonosporaceae</taxon>
        <taxon>Myceligenerans</taxon>
    </lineage>
</organism>
<evidence type="ECO:0000313" key="3">
    <source>
        <dbReference type="Proteomes" id="UP000664617"/>
    </source>
</evidence>
<protein>
    <submittedName>
        <fullName evidence="2">Uncharacterized protein</fullName>
    </submittedName>
</protein>
<dbReference type="EMBL" id="JAFMPK010000047">
    <property type="protein sequence ID" value="MBO0610720.1"/>
    <property type="molecule type" value="Genomic_DNA"/>
</dbReference>
<feature type="transmembrane region" description="Helical" evidence="1">
    <location>
        <begin position="147"/>
        <end position="180"/>
    </location>
</feature>
<evidence type="ECO:0000256" key="1">
    <source>
        <dbReference type="SAM" id="Phobius"/>
    </source>
</evidence>
<evidence type="ECO:0000313" key="2">
    <source>
        <dbReference type="EMBL" id="MBO0610720.1"/>
    </source>
</evidence>
<name>A0ABS3ICG1_9MICO</name>
<feature type="transmembrane region" description="Helical" evidence="1">
    <location>
        <begin position="81"/>
        <end position="98"/>
    </location>
</feature>
<feature type="transmembrane region" description="Helical" evidence="1">
    <location>
        <begin position="26"/>
        <end position="48"/>
    </location>
</feature>
<keyword evidence="1" id="KW-1133">Transmembrane helix</keyword>
<dbReference type="RefSeq" id="WP_207276629.1">
    <property type="nucleotide sequence ID" value="NZ_JAFMPK010000047.1"/>
</dbReference>
<keyword evidence="1" id="KW-0472">Membrane</keyword>
<comment type="caution">
    <text evidence="2">The sequence shown here is derived from an EMBL/GenBank/DDBJ whole genome shotgun (WGS) entry which is preliminary data.</text>
</comment>
<keyword evidence="1" id="KW-0812">Transmembrane</keyword>
<keyword evidence="3" id="KW-1185">Reference proteome</keyword>
<proteinExistence type="predicted"/>
<dbReference type="Proteomes" id="UP000664617">
    <property type="component" value="Unassembled WGS sequence"/>
</dbReference>
<gene>
    <name evidence="2" type="ORF">J0911_16975</name>
</gene>
<feature type="transmembrane region" description="Helical" evidence="1">
    <location>
        <begin position="192"/>
        <end position="213"/>
    </location>
</feature>
<accession>A0ABS3ICG1</accession>
<reference evidence="3" key="1">
    <citation type="submission" date="2023-07" db="EMBL/GenBank/DDBJ databases">
        <title>Myceligenerans salitolerans sp. nov., a halotolerant actinomycete isolated from a salt lake in Xinjiang, China.</title>
        <authorList>
            <person name="Guan T."/>
        </authorList>
    </citation>
    <scope>NUCLEOTIDE SEQUENCE [LARGE SCALE GENOMIC DNA]</scope>
    <source>
        <strain evidence="3">XHU 5031</strain>
    </source>
</reference>